<evidence type="ECO:0000313" key="2">
    <source>
        <dbReference type="EMBL" id="KUK46032.1"/>
    </source>
</evidence>
<protein>
    <recommendedName>
        <fullName evidence="4">DUF368 domain-containing protein</fullName>
    </recommendedName>
</protein>
<accession>A0A124FMW3</accession>
<feature type="non-terminal residue" evidence="2">
    <location>
        <position position="51"/>
    </location>
</feature>
<name>A0A124FMW3_9CHLR</name>
<feature type="transmembrane region" description="Helical" evidence="1">
    <location>
        <begin position="20"/>
        <end position="47"/>
    </location>
</feature>
<keyword evidence="1" id="KW-0812">Transmembrane</keyword>
<keyword evidence="1" id="KW-1133">Transmembrane helix</keyword>
<keyword evidence="1" id="KW-0472">Membrane</keyword>
<dbReference type="AlphaFoldDB" id="A0A124FMW3"/>
<evidence type="ECO:0008006" key="4">
    <source>
        <dbReference type="Google" id="ProtNLM"/>
    </source>
</evidence>
<dbReference type="EMBL" id="LGFU01000087">
    <property type="protein sequence ID" value="KUK46032.1"/>
    <property type="molecule type" value="Genomic_DNA"/>
</dbReference>
<sequence>MTIKNESQNKKSFVDWIIRLLKGILVGIGFITPGLSGGVLAVVFGIYERLM</sequence>
<evidence type="ECO:0000313" key="3">
    <source>
        <dbReference type="Proteomes" id="UP000064249"/>
    </source>
</evidence>
<organism evidence="2 3">
    <name type="scientific">Anaerolinea thermophila</name>
    <dbReference type="NCBI Taxonomy" id="167964"/>
    <lineage>
        <taxon>Bacteria</taxon>
        <taxon>Bacillati</taxon>
        <taxon>Chloroflexota</taxon>
        <taxon>Anaerolineae</taxon>
        <taxon>Anaerolineales</taxon>
        <taxon>Anaerolineaceae</taxon>
        <taxon>Anaerolinea</taxon>
    </lineage>
</organism>
<reference evidence="2 3" key="1">
    <citation type="journal article" date="2015" name="MBio">
        <title>Genome-Resolved Metagenomic Analysis Reveals Roles for Candidate Phyla and Other Microbial Community Members in Biogeochemical Transformations in Oil Reservoirs.</title>
        <authorList>
            <person name="Hu P."/>
            <person name="Tom L."/>
            <person name="Singh A."/>
            <person name="Thomas B.C."/>
            <person name="Baker B.J."/>
            <person name="Piceno Y.M."/>
            <person name="Andersen G.L."/>
            <person name="Banfield J.F."/>
        </authorList>
    </citation>
    <scope>NUCLEOTIDE SEQUENCE [LARGE SCALE GENOMIC DNA]</scope>
    <source>
        <strain evidence="2">46_16</strain>
    </source>
</reference>
<dbReference type="Proteomes" id="UP000064249">
    <property type="component" value="Unassembled WGS sequence"/>
</dbReference>
<evidence type="ECO:0000256" key="1">
    <source>
        <dbReference type="SAM" id="Phobius"/>
    </source>
</evidence>
<proteinExistence type="predicted"/>
<gene>
    <name evidence="2" type="ORF">XD73_1099</name>
</gene>
<comment type="caution">
    <text evidence="2">The sequence shown here is derived from an EMBL/GenBank/DDBJ whole genome shotgun (WGS) entry which is preliminary data.</text>
</comment>